<reference evidence="2 3" key="1">
    <citation type="journal article" date="2017" name="ISME J.">
        <title>Energy and carbon metabolisms in a deep terrestrial subsurface fluid microbial community.</title>
        <authorList>
            <person name="Momper L."/>
            <person name="Jungbluth S.P."/>
            <person name="Lee M.D."/>
            <person name="Amend J.P."/>
        </authorList>
    </citation>
    <scope>NUCLEOTIDE SEQUENCE [LARGE SCALE GENOMIC DNA]</scope>
    <source>
        <strain evidence="2">SURF_5</strain>
    </source>
</reference>
<evidence type="ECO:0000313" key="2">
    <source>
        <dbReference type="EMBL" id="RJP16062.1"/>
    </source>
</evidence>
<dbReference type="Proteomes" id="UP000265882">
    <property type="component" value="Unassembled WGS sequence"/>
</dbReference>
<feature type="chain" id="PRO_5017357075" description="DUF5667 domain-containing protein" evidence="1">
    <location>
        <begin position="20"/>
        <end position="226"/>
    </location>
</feature>
<accession>A0A3A4N9E4</accession>
<proteinExistence type="predicted"/>
<evidence type="ECO:0000313" key="3">
    <source>
        <dbReference type="Proteomes" id="UP000265882"/>
    </source>
</evidence>
<evidence type="ECO:0000256" key="1">
    <source>
        <dbReference type="SAM" id="SignalP"/>
    </source>
</evidence>
<feature type="signal peptide" evidence="1">
    <location>
        <begin position="1"/>
        <end position="19"/>
    </location>
</feature>
<sequence length="226" mass="24571">MQWLIPIFVWVCAASNAPAEQAAAATKVYEAAGEENCERAERIIEKIPDETEYFFHLASTSYVENDLQTSAKQVRQAADSLKKHLTVCADELRPAILASMQGMEALADSVEKGRVSSPRVLHEVFARAELVLAKHHVKRAQQAWDEKNHADAGQALGASTTNIENAVLRTAYKDTGTISKAVEQGKLLSGKLLDGGDIEPIEVTKTFADIGTAIGTFEQSFQVSAK</sequence>
<protein>
    <recommendedName>
        <fullName evidence="4">DUF5667 domain-containing protein</fullName>
    </recommendedName>
</protein>
<keyword evidence="1" id="KW-0732">Signal</keyword>
<gene>
    <name evidence="2" type="ORF">C4520_18780</name>
</gene>
<dbReference type="EMBL" id="QZKU01000128">
    <property type="protein sequence ID" value="RJP16062.1"/>
    <property type="molecule type" value="Genomic_DNA"/>
</dbReference>
<name>A0A3A4N9E4_ABYX5</name>
<comment type="caution">
    <text evidence="2">The sequence shown here is derived from an EMBL/GenBank/DDBJ whole genome shotgun (WGS) entry which is preliminary data.</text>
</comment>
<organism evidence="2 3">
    <name type="scientific">Abyssobacteria bacterium (strain SURF_5)</name>
    <dbReference type="NCBI Taxonomy" id="2093360"/>
    <lineage>
        <taxon>Bacteria</taxon>
        <taxon>Pseudomonadati</taxon>
        <taxon>Candidatus Hydrogenedentota</taxon>
        <taxon>Candidatus Abyssobacteria</taxon>
    </lineage>
</organism>
<dbReference type="AlphaFoldDB" id="A0A3A4N9E4"/>
<evidence type="ECO:0008006" key="4">
    <source>
        <dbReference type="Google" id="ProtNLM"/>
    </source>
</evidence>